<reference evidence="4" key="1">
    <citation type="submission" date="2020-03" db="EMBL/GenBank/DDBJ databases">
        <title>A high-quality chromosome-level genome assembly of a woody plant with both climbing and erect habits, Rhamnella rubrinervis.</title>
        <authorList>
            <person name="Lu Z."/>
            <person name="Yang Y."/>
            <person name="Zhu X."/>
            <person name="Sun Y."/>
        </authorList>
    </citation>
    <scope>NUCLEOTIDE SEQUENCE</scope>
    <source>
        <strain evidence="4">BYM</strain>
        <tissue evidence="4">Leaf</tissue>
    </source>
</reference>
<evidence type="ECO:0000256" key="3">
    <source>
        <dbReference type="SAM" id="SignalP"/>
    </source>
</evidence>
<proteinExistence type="predicted"/>
<keyword evidence="2" id="KW-0472">Membrane</keyword>
<accession>A0A8K0DKQ6</accession>
<feature type="compositionally biased region" description="Basic and acidic residues" evidence="1">
    <location>
        <begin position="177"/>
        <end position="188"/>
    </location>
</feature>
<feature type="transmembrane region" description="Helical" evidence="2">
    <location>
        <begin position="69"/>
        <end position="98"/>
    </location>
</feature>
<feature type="transmembrane region" description="Helical" evidence="2">
    <location>
        <begin position="32"/>
        <end position="49"/>
    </location>
</feature>
<dbReference type="EMBL" id="VOIH02000012">
    <property type="protein sequence ID" value="KAF3432216.1"/>
    <property type="molecule type" value="Genomic_DNA"/>
</dbReference>
<dbReference type="PANTHER" id="PTHR34115">
    <property type="entry name" value="PROTEIN, PUTATIVE-RELATED"/>
    <property type="match status" value="1"/>
</dbReference>
<dbReference type="AlphaFoldDB" id="A0A8K0DKQ6"/>
<dbReference type="PANTHER" id="PTHR34115:SF13">
    <property type="entry name" value="RPB1A"/>
    <property type="match status" value="1"/>
</dbReference>
<keyword evidence="5" id="KW-1185">Reference proteome</keyword>
<keyword evidence="3" id="KW-0732">Signal</keyword>
<gene>
    <name evidence="4" type="ORF">FNV43_RR26955</name>
</gene>
<comment type="caution">
    <text evidence="4">The sequence shown here is derived from an EMBL/GenBank/DDBJ whole genome shotgun (WGS) entry which is preliminary data.</text>
</comment>
<keyword evidence="2" id="KW-1133">Transmembrane helix</keyword>
<sequence>MKLKETLLTLMVALIAVLELKTEEAFDAHPITMVTFCVIFAIYGILLLADELVQQPNENDYGGIMPKAILCFGSLGVVILLLTIIPVLGWSLLVLWFLCRQGFFQQLYDTLRLWLLYQSQQILDNLTHAMNHQPGVVIHVRQNHRNAIDPHSVMGPGVEELLDSENYQRPINRDVVERDTGVGRRRGDNMSVVREQSRNPGPGAKKRNQALGGELEAQSHGFEAGIGEDLSGVDEFREGDRN</sequence>
<dbReference type="InterPro" id="IPR053258">
    <property type="entry name" value="Ca-permeable_cation_channel"/>
</dbReference>
<feature type="chain" id="PRO_5035425727" evidence="3">
    <location>
        <begin position="26"/>
        <end position="242"/>
    </location>
</feature>
<feature type="region of interest" description="Disordered" evidence="1">
    <location>
        <begin position="177"/>
        <end position="242"/>
    </location>
</feature>
<evidence type="ECO:0000256" key="1">
    <source>
        <dbReference type="SAM" id="MobiDB-lite"/>
    </source>
</evidence>
<feature type="signal peptide" evidence="3">
    <location>
        <begin position="1"/>
        <end position="25"/>
    </location>
</feature>
<evidence type="ECO:0000256" key="2">
    <source>
        <dbReference type="SAM" id="Phobius"/>
    </source>
</evidence>
<protein>
    <submittedName>
        <fullName evidence="4">Uncharacterized protein</fullName>
    </submittedName>
</protein>
<evidence type="ECO:0000313" key="4">
    <source>
        <dbReference type="EMBL" id="KAF3432216.1"/>
    </source>
</evidence>
<keyword evidence="2" id="KW-0812">Transmembrane</keyword>
<organism evidence="4 5">
    <name type="scientific">Rhamnella rubrinervis</name>
    <dbReference type="NCBI Taxonomy" id="2594499"/>
    <lineage>
        <taxon>Eukaryota</taxon>
        <taxon>Viridiplantae</taxon>
        <taxon>Streptophyta</taxon>
        <taxon>Embryophyta</taxon>
        <taxon>Tracheophyta</taxon>
        <taxon>Spermatophyta</taxon>
        <taxon>Magnoliopsida</taxon>
        <taxon>eudicotyledons</taxon>
        <taxon>Gunneridae</taxon>
        <taxon>Pentapetalae</taxon>
        <taxon>rosids</taxon>
        <taxon>fabids</taxon>
        <taxon>Rosales</taxon>
        <taxon>Rhamnaceae</taxon>
        <taxon>rhamnoid group</taxon>
        <taxon>Rhamneae</taxon>
        <taxon>Rhamnella</taxon>
    </lineage>
</organism>
<name>A0A8K0DKQ6_9ROSA</name>
<dbReference type="Proteomes" id="UP000796880">
    <property type="component" value="Unassembled WGS sequence"/>
</dbReference>
<evidence type="ECO:0000313" key="5">
    <source>
        <dbReference type="Proteomes" id="UP000796880"/>
    </source>
</evidence>
<dbReference type="OrthoDB" id="979373at2759"/>